<dbReference type="InterPro" id="IPR036390">
    <property type="entry name" value="WH_DNA-bd_sf"/>
</dbReference>
<dbReference type="InterPro" id="IPR012318">
    <property type="entry name" value="HTH_CRP"/>
</dbReference>
<dbReference type="Proteomes" id="UP000632063">
    <property type="component" value="Unassembled WGS sequence"/>
</dbReference>
<dbReference type="PROSITE" id="PS51063">
    <property type="entry name" value="HTH_CRP_2"/>
    <property type="match status" value="1"/>
</dbReference>
<dbReference type="Pfam" id="PF00027">
    <property type="entry name" value="cNMP_binding"/>
    <property type="match status" value="1"/>
</dbReference>
<sequence>MVCEAGILDRLGLDDISESEKAMLARSVQRISLPEGAVLFSPGSACTGWILLEEGSVRVFMTSSTGREIMLYRVSAGESCVLTTSCLLGDELYSATGVTEAATRALLVPAGAVMELIGRSGSFRRTVFQGFGHRIAEILHKMEEAVFHPIDARLAALLLDRADEGREVKATQAELAADLGSAREVVSRQLGKWSEQGLLERARGSIHLLKTDRLRQIAGSCP</sequence>
<dbReference type="InterPro" id="IPR036388">
    <property type="entry name" value="WH-like_DNA-bd_sf"/>
</dbReference>
<dbReference type="InterPro" id="IPR018490">
    <property type="entry name" value="cNMP-bd_dom_sf"/>
</dbReference>
<keyword evidence="3" id="KW-0804">Transcription</keyword>
<dbReference type="SUPFAM" id="SSF46785">
    <property type="entry name" value="Winged helix' DNA-binding domain"/>
    <property type="match status" value="1"/>
</dbReference>
<dbReference type="InterPro" id="IPR000595">
    <property type="entry name" value="cNMP-bd_dom"/>
</dbReference>
<accession>A0ABR9CTF0</accession>
<feature type="domain" description="Cyclic nucleotide-binding" evidence="4">
    <location>
        <begin position="12"/>
        <end position="134"/>
    </location>
</feature>
<reference evidence="6 7" key="2">
    <citation type="journal article" date="2021" name="Int. J. Syst. Evol. Microbiol.">
        <title>Roseibium litorale sp. nov., isolated from a tidal flat sediment and proposal for the reclassification of Labrenzia polysiphoniae as Roseibium polysiphoniae comb. nov.</title>
        <authorList>
            <person name="Liu Y."/>
            <person name="Pei T."/>
            <person name="Du J."/>
            <person name="Chao M."/>
            <person name="Deng M.R."/>
            <person name="Zhu H."/>
        </authorList>
    </citation>
    <scope>NUCLEOTIDE SEQUENCE [LARGE SCALE GENOMIC DNA]</scope>
    <source>
        <strain evidence="6 7">4C16A</strain>
    </source>
</reference>
<organism evidence="6 7">
    <name type="scientific">Roseibium litorale</name>
    <dbReference type="NCBI Taxonomy" id="2803841"/>
    <lineage>
        <taxon>Bacteria</taxon>
        <taxon>Pseudomonadati</taxon>
        <taxon>Pseudomonadota</taxon>
        <taxon>Alphaproteobacteria</taxon>
        <taxon>Hyphomicrobiales</taxon>
        <taxon>Stappiaceae</taxon>
        <taxon>Roseibium</taxon>
    </lineage>
</organism>
<evidence type="ECO:0000256" key="3">
    <source>
        <dbReference type="ARBA" id="ARBA00023163"/>
    </source>
</evidence>
<proteinExistence type="predicted"/>
<keyword evidence="1" id="KW-0805">Transcription regulation</keyword>
<keyword evidence="7" id="KW-1185">Reference proteome</keyword>
<evidence type="ECO:0000259" key="4">
    <source>
        <dbReference type="PROSITE" id="PS50042"/>
    </source>
</evidence>
<name>A0ABR9CTF0_9HYPH</name>
<dbReference type="PROSITE" id="PS50042">
    <property type="entry name" value="CNMP_BINDING_3"/>
    <property type="match status" value="1"/>
</dbReference>
<dbReference type="Gene3D" id="1.10.10.10">
    <property type="entry name" value="Winged helix-like DNA-binding domain superfamily/Winged helix DNA-binding domain"/>
    <property type="match status" value="1"/>
</dbReference>
<protein>
    <submittedName>
        <fullName evidence="6">Crp/Fnr family transcriptional regulator</fullName>
    </submittedName>
</protein>
<dbReference type="SUPFAM" id="SSF51206">
    <property type="entry name" value="cAMP-binding domain-like"/>
    <property type="match status" value="1"/>
</dbReference>
<dbReference type="InterPro" id="IPR050397">
    <property type="entry name" value="Env_Response_Regulators"/>
</dbReference>
<dbReference type="EMBL" id="JACYXI010000013">
    <property type="protein sequence ID" value="MBD8893561.1"/>
    <property type="molecule type" value="Genomic_DNA"/>
</dbReference>
<dbReference type="RefSeq" id="WP_192149692.1">
    <property type="nucleotide sequence ID" value="NZ_JACYXI010000013.1"/>
</dbReference>
<dbReference type="CDD" id="cd00038">
    <property type="entry name" value="CAP_ED"/>
    <property type="match status" value="1"/>
</dbReference>
<evidence type="ECO:0000256" key="1">
    <source>
        <dbReference type="ARBA" id="ARBA00023015"/>
    </source>
</evidence>
<dbReference type="PANTHER" id="PTHR24567">
    <property type="entry name" value="CRP FAMILY TRANSCRIPTIONAL REGULATORY PROTEIN"/>
    <property type="match status" value="1"/>
</dbReference>
<reference evidence="7" key="1">
    <citation type="submission" date="2020-09" db="EMBL/GenBank/DDBJ databases">
        <title>The genome sequence of strain Labrenzia suaedae 4C16A.</title>
        <authorList>
            <person name="Liu Y."/>
        </authorList>
    </citation>
    <scope>NUCLEOTIDE SEQUENCE [LARGE SCALE GENOMIC DNA]</scope>
    <source>
        <strain evidence="7">4C16A</strain>
    </source>
</reference>
<gene>
    <name evidence="6" type="ORF">IG616_18595</name>
</gene>
<evidence type="ECO:0000256" key="2">
    <source>
        <dbReference type="ARBA" id="ARBA00023125"/>
    </source>
</evidence>
<evidence type="ECO:0000313" key="7">
    <source>
        <dbReference type="Proteomes" id="UP000632063"/>
    </source>
</evidence>
<dbReference type="PANTHER" id="PTHR24567:SF74">
    <property type="entry name" value="HTH-TYPE TRANSCRIPTIONAL REGULATOR ARCR"/>
    <property type="match status" value="1"/>
</dbReference>
<evidence type="ECO:0000259" key="5">
    <source>
        <dbReference type="PROSITE" id="PS51063"/>
    </source>
</evidence>
<dbReference type="Pfam" id="PF13545">
    <property type="entry name" value="HTH_Crp_2"/>
    <property type="match status" value="1"/>
</dbReference>
<keyword evidence="2" id="KW-0238">DNA-binding</keyword>
<dbReference type="SMART" id="SM00419">
    <property type="entry name" value="HTH_CRP"/>
    <property type="match status" value="1"/>
</dbReference>
<evidence type="ECO:0000313" key="6">
    <source>
        <dbReference type="EMBL" id="MBD8893561.1"/>
    </source>
</evidence>
<dbReference type="InterPro" id="IPR014710">
    <property type="entry name" value="RmlC-like_jellyroll"/>
</dbReference>
<dbReference type="Gene3D" id="2.60.120.10">
    <property type="entry name" value="Jelly Rolls"/>
    <property type="match status" value="1"/>
</dbReference>
<comment type="caution">
    <text evidence="6">The sequence shown here is derived from an EMBL/GenBank/DDBJ whole genome shotgun (WGS) entry which is preliminary data.</text>
</comment>
<feature type="domain" description="HTH crp-type" evidence="5">
    <location>
        <begin position="148"/>
        <end position="212"/>
    </location>
</feature>